<dbReference type="PANTHER" id="PTHR43384">
    <property type="entry name" value="SEPTUM SITE-DETERMINING PROTEIN MIND HOMOLOG, CHLOROPLASTIC-RELATED"/>
    <property type="match status" value="1"/>
</dbReference>
<dbReference type="PANTHER" id="PTHR43384:SF11">
    <property type="entry name" value="SEPTUM SITE DETERMINING PROTEIN"/>
    <property type="match status" value="1"/>
</dbReference>
<dbReference type="Proteomes" id="UP001220064">
    <property type="component" value="Chromosome"/>
</dbReference>
<dbReference type="Gene3D" id="3.40.50.300">
    <property type="entry name" value="P-loop containing nucleotide triphosphate hydrolases"/>
    <property type="match status" value="1"/>
</dbReference>
<protein>
    <recommendedName>
        <fullName evidence="4">Septum formation initiator</fullName>
    </recommendedName>
</protein>
<accession>A0ABY7U6R7</accession>
<dbReference type="SUPFAM" id="SSF52540">
    <property type="entry name" value="P-loop containing nucleoside triphosphate hydrolases"/>
    <property type="match status" value="1"/>
</dbReference>
<dbReference type="InterPro" id="IPR050625">
    <property type="entry name" value="ParA/MinD_ATPase"/>
</dbReference>
<reference evidence="2 3" key="1">
    <citation type="submission" date="2020-10" db="EMBL/GenBank/DDBJ databases">
        <title>Complete genome sequence of Corynebacterium massiliense DSM 45435, type strain of Corynebacterium massiliense.</title>
        <authorList>
            <person name="Busche T."/>
            <person name="Kalinowski J."/>
            <person name="Ruckert C."/>
        </authorList>
    </citation>
    <scope>NUCLEOTIDE SEQUENCE [LARGE SCALE GENOMIC DNA]</scope>
    <source>
        <strain evidence="2 3">DSM 45435</strain>
    </source>
</reference>
<evidence type="ECO:0008006" key="4">
    <source>
        <dbReference type="Google" id="ProtNLM"/>
    </source>
</evidence>
<dbReference type="InterPro" id="IPR027417">
    <property type="entry name" value="P-loop_NTPase"/>
</dbReference>
<evidence type="ECO:0000313" key="2">
    <source>
        <dbReference type="EMBL" id="WCZ31664.1"/>
    </source>
</evidence>
<sequence>MNAQHFATASPQFALVAVTDASLRAEASHVVAATGQEVIACEDPREIAAFVTRAGAVVVDKNTAAHVSSLGRHDGIYFVATDAEAIDFEAAMRAHAQEAYLLPAESEDFLKELGSAQHLRADGGSAGLAAATAAGRRGTNASGVTDGARPGRARLGGGERGEGGASAGACSARVEAAGAAGAEPAAWRAAACGPVAVVGACGGVGTSTFAAALARVMARQSTVTLVDAVDASGGLDLLLGVEYAAGARWPDLNVGGQAKSGGAAISAADLRAALPTTADGIAVLSAARASGGVADSFRLDRSAVDAVVTSLAEGGAGAVIDMPALDPAAVGSMVPGACQHVIVVTASEVRPTARAAQLIAQLEAHKIPCSLVVRHRGWSGMSVAEVEELTRVDAVAVIPHFKRLPKAMETAGLPERLPRGLHTAAQRVLETVGYAA</sequence>
<proteinExistence type="predicted"/>
<feature type="region of interest" description="Disordered" evidence="1">
    <location>
        <begin position="132"/>
        <end position="162"/>
    </location>
</feature>
<name>A0ABY7U6R7_9CORY</name>
<organism evidence="2 3">
    <name type="scientific">Corynebacterium massiliense DSM 45435</name>
    <dbReference type="NCBI Taxonomy" id="1121364"/>
    <lineage>
        <taxon>Bacteria</taxon>
        <taxon>Bacillati</taxon>
        <taxon>Actinomycetota</taxon>
        <taxon>Actinomycetes</taxon>
        <taxon>Mycobacteriales</taxon>
        <taxon>Corynebacteriaceae</taxon>
        <taxon>Corynebacterium</taxon>
    </lineage>
</organism>
<keyword evidence="3" id="KW-1185">Reference proteome</keyword>
<feature type="compositionally biased region" description="Low complexity" evidence="1">
    <location>
        <begin position="132"/>
        <end position="150"/>
    </location>
</feature>
<evidence type="ECO:0000313" key="3">
    <source>
        <dbReference type="Proteomes" id="UP001220064"/>
    </source>
</evidence>
<dbReference type="RefSeq" id="WP_022863545.1">
    <property type="nucleotide sequence ID" value="NZ_ATVG01000012.1"/>
</dbReference>
<gene>
    <name evidence="2" type="ORF">CMASS_01000</name>
</gene>
<dbReference type="EMBL" id="CP063189">
    <property type="protein sequence ID" value="WCZ31664.1"/>
    <property type="molecule type" value="Genomic_DNA"/>
</dbReference>
<evidence type="ECO:0000256" key="1">
    <source>
        <dbReference type="SAM" id="MobiDB-lite"/>
    </source>
</evidence>